<feature type="compositionally biased region" description="Polar residues" evidence="1">
    <location>
        <begin position="224"/>
        <end position="234"/>
    </location>
</feature>
<name>A0A5C3NP08_9APHY</name>
<organism evidence="2 3">
    <name type="scientific">Polyporus arcularius HHB13444</name>
    <dbReference type="NCBI Taxonomy" id="1314778"/>
    <lineage>
        <taxon>Eukaryota</taxon>
        <taxon>Fungi</taxon>
        <taxon>Dikarya</taxon>
        <taxon>Basidiomycota</taxon>
        <taxon>Agaricomycotina</taxon>
        <taxon>Agaricomycetes</taxon>
        <taxon>Polyporales</taxon>
        <taxon>Polyporaceae</taxon>
        <taxon>Polyporus</taxon>
    </lineage>
</organism>
<dbReference type="InParanoid" id="A0A5C3NP08"/>
<feature type="region of interest" description="Disordered" evidence="1">
    <location>
        <begin position="354"/>
        <end position="474"/>
    </location>
</feature>
<dbReference type="STRING" id="1314778.A0A5C3NP08"/>
<accession>A0A5C3NP08</accession>
<dbReference type="EMBL" id="ML212210">
    <property type="protein sequence ID" value="TFK79014.1"/>
    <property type="molecule type" value="Genomic_DNA"/>
</dbReference>
<feature type="compositionally biased region" description="Basic residues" evidence="1">
    <location>
        <begin position="460"/>
        <end position="474"/>
    </location>
</feature>
<evidence type="ECO:0000313" key="3">
    <source>
        <dbReference type="Proteomes" id="UP000308197"/>
    </source>
</evidence>
<dbReference type="Proteomes" id="UP000308197">
    <property type="component" value="Unassembled WGS sequence"/>
</dbReference>
<keyword evidence="3" id="KW-1185">Reference proteome</keyword>
<sequence>MPQRLHETPDVSRAFSRVGTVWVSVNDEKSKKEDPDAPFNNQKYLRDTLYTTLNNFSGLNWDQFGVVGFQLLYAYRDRDNEMHYDQLTAGSFEEHDEFMLDEAPFEDWAGEHLPMNSDRAKTHDRERPRLPAWDDDWNRTQLCDVLKTFFSTAWGNTGMPLDYAQLKRSPVTYIPPTWLDAGIDKVEDAKFGTLQVLYDRICDSHDTEDHFRMLAPHPADDDGGTSTPSASTPADRTVVHHSPPKRRRDLHSSSQDEEDVLDTTPKQFPPPSRRAPSPEVDGTTLHGSVPPPLDSPTIATLEMAIQEDLVTTETEPEIDQLLPSDTGIGHPPQDDHIEDATTTAHIVANMRQDSQPEAPAGGQGDDNADKSAEHNADKQAEVDSEAGDSHTSISAVELAPRQSSRKRQGEALEPASTTTTTSKRRRTKAAAAEPEGLSTTSRTTRSQAAASAPVPAIRVTRARAKNTRGGCPKR</sequence>
<evidence type="ECO:0000256" key="1">
    <source>
        <dbReference type="SAM" id="MobiDB-lite"/>
    </source>
</evidence>
<feature type="compositionally biased region" description="Basic and acidic residues" evidence="1">
    <location>
        <begin position="367"/>
        <end position="381"/>
    </location>
</feature>
<gene>
    <name evidence="2" type="ORF">K466DRAFT_606472</name>
</gene>
<proteinExistence type="predicted"/>
<evidence type="ECO:0000313" key="2">
    <source>
        <dbReference type="EMBL" id="TFK79014.1"/>
    </source>
</evidence>
<protein>
    <submittedName>
        <fullName evidence="2">Uncharacterized protein</fullName>
    </submittedName>
</protein>
<feature type="compositionally biased region" description="Low complexity" evidence="1">
    <location>
        <begin position="438"/>
        <end position="452"/>
    </location>
</feature>
<dbReference type="AlphaFoldDB" id="A0A5C3NP08"/>
<feature type="region of interest" description="Disordered" evidence="1">
    <location>
        <begin position="212"/>
        <end position="296"/>
    </location>
</feature>
<reference evidence="2 3" key="1">
    <citation type="journal article" date="2019" name="Nat. Ecol. Evol.">
        <title>Megaphylogeny resolves global patterns of mushroom evolution.</title>
        <authorList>
            <person name="Varga T."/>
            <person name="Krizsan K."/>
            <person name="Foldi C."/>
            <person name="Dima B."/>
            <person name="Sanchez-Garcia M."/>
            <person name="Sanchez-Ramirez S."/>
            <person name="Szollosi G.J."/>
            <person name="Szarkandi J.G."/>
            <person name="Papp V."/>
            <person name="Albert L."/>
            <person name="Andreopoulos W."/>
            <person name="Angelini C."/>
            <person name="Antonin V."/>
            <person name="Barry K.W."/>
            <person name="Bougher N.L."/>
            <person name="Buchanan P."/>
            <person name="Buyck B."/>
            <person name="Bense V."/>
            <person name="Catcheside P."/>
            <person name="Chovatia M."/>
            <person name="Cooper J."/>
            <person name="Damon W."/>
            <person name="Desjardin D."/>
            <person name="Finy P."/>
            <person name="Geml J."/>
            <person name="Haridas S."/>
            <person name="Hughes K."/>
            <person name="Justo A."/>
            <person name="Karasinski D."/>
            <person name="Kautmanova I."/>
            <person name="Kiss B."/>
            <person name="Kocsube S."/>
            <person name="Kotiranta H."/>
            <person name="LaButti K.M."/>
            <person name="Lechner B.E."/>
            <person name="Liimatainen K."/>
            <person name="Lipzen A."/>
            <person name="Lukacs Z."/>
            <person name="Mihaltcheva S."/>
            <person name="Morgado L.N."/>
            <person name="Niskanen T."/>
            <person name="Noordeloos M.E."/>
            <person name="Ohm R.A."/>
            <person name="Ortiz-Santana B."/>
            <person name="Ovrebo C."/>
            <person name="Racz N."/>
            <person name="Riley R."/>
            <person name="Savchenko A."/>
            <person name="Shiryaev A."/>
            <person name="Soop K."/>
            <person name="Spirin V."/>
            <person name="Szebenyi C."/>
            <person name="Tomsovsky M."/>
            <person name="Tulloss R.E."/>
            <person name="Uehling J."/>
            <person name="Grigoriev I.V."/>
            <person name="Vagvolgyi C."/>
            <person name="Papp T."/>
            <person name="Martin F.M."/>
            <person name="Miettinen O."/>
            <person name="Hibbett D.S."/>
            <person name="Nagy L.G."/>
        </authorList>
    </citation>
    <scope>NUCLEOTIDE SEQUENCE [LARGE SCALE GENOMIC DNA]</scope>
    <source>
        <strain evidence="2 3">HHB13444</strain>
    </source>
</reference>